<reference evidence="2" key="1">
    <citation type="submission" date="2020-11" db="EMBL/GenBank/DDBJ databases">
        <authorList>
            <person name="Koelle M."/>
            <person name="Horta M.A.C."/>
            <person name="Nowrousian M."/>
            <person name="Ohm R.A."/>
            <person name="Benz P."/>
            <person name="Pilgard A."/>
        </authorList>
    </citation>
    <scope>NUCLEOTIDE SEQUENCE</scope>
    <source>
        <strain evidence="2">FPRL280</strain>
    </source>
</reference>
<dbReference type="EMBL" id="JADOXO010000232">
    <property type="protein sequence ID" value="KAF9808771.1"/>
    <property type="molecule type" value="Genomic_DNA"/>
</dbReference>
<evidence type="ECO:0000313" key="2">
    <source>
        <dbReference type="EMBL" id="KAF9808771.1"/>
    </source>
</evidence>
<evidence type="ECO:0000256" key="1">
    <source>
        <dbReference type="SAM" id="MobiDB-lite"/>
    </source>
</evidence>
<proteinExistence type="predicted"/>
<feature type="compositionally biased region" description="Acidic residues" evidence="1">
    <location>
        <begin position="185"/>
        <end position="197"/>
    </location>
</feature>
<gene>
    <name evidence="2" type="ORF">IEO21_07743</name>
</gene>
<dbReference type="Proteomes" id="UP000639403">
    <property type="component" value="Unassembled WGS sequence"/>
</dbReference>
<feature type="region of interest" description="Disordered" evidence="1">
    <location>
        <begin position="138"/>
        <end position="199"/>
    </location>
</feature>
<comment type="caution">
    <text evidence="2">The sequence shown here is derived from an EMBL/GenBank/DDBJ whole genome shotgun (WGS) entry which is preliminary data.</text>
</comment>
<reference evidence="2" key="2">
    <citation type="journal article" name="Front. Microbiol.">
        <title>Degradative Capacity of Two Strains of Rhodonia placenta: From Phenotype to Genotype.</title>
        <authorList>
            <person name="Kolle M."/>
            <person name="Horta M.A.C."/>
            <person name="Nowrousian M."/>
            <person name="Ohm R.A."/>
            <person name="Benz J.P."/>
            <person name="Pilgard A."/>
        </authorList>
    </citation>
    <scope>NUCLEOTIDE SEQUENCE</scope>
    <source>
        <strain evidence="2">FPRL280</strain>
    </source>
</reference>
<accession>A0A8H7NXG2</accession>
<protein>
    <submittedName>
        <fullName evidence="2">Uncharacterized protein</fullName>
    </submittedName>
</protein>
<sequence>MPPALLSGFPSRLTLSRDIRSKLLTAAGVPRNPPHSPSFPIGWVIVYLTSPPLEERTLRYLHFSGLRAPPLPPPIVATCQGFVHAFNSKDLLNFYLTEGPSSLIFACKQQPCPNCTPRSIDQDYECYKAIRRVQHPLSPCSTHASRSTSRHSRAVSLSSRLPQTVASTSQEGGDPDLPPNPTPESEPDESASEEGVSEPELTLHGWAASPDVLPAAPPVPVVRDAPSGLPPSLYCRLHREAARARAPLEVRPADSHNHRLCPRAVLHPPPPIMSSPASPLDKETLKHLLSLRYDGKTVIECDRFLSQLRVYHKTYKPTL</sequence>
<organism evidence="2 3">
    <name type="scientific">Rhodonia placenta</name>
    <dbReference type="NCBI Taxonomy" id="104341"/>
    <lineage>
        <taxon>Eukaryota</taxon>
        <taxon>Fungi</taxon>
        <taxon>Dikarya</taxon>
        <taxon>Basidiomycota</taxon>
        <taxon>Agaricomycotina</taxon>
        <taxon>Agaricomycetes</taxon>
        <taxon>Polyporales</taxon>
        <taxon>Adustoporiaceae</taxon>
        <taxon>Rhodonia</taxon>
    </lineage>
</organism>
<name>A0A8H7NXG2_9APHY</name>
<feature type="compositionally biased region" description="Polar residues" evidence="1">
    <location>
        <begin position="155"/>
        <end position="171"/>
    </location>
</feature>
<evidence type="ECO:0000313" key="3">
    <source>
        <dbReference type="Proteomes" id="UP000639403"/>
    </source>
</evidence>
<dbReference type="AlphaFoldDB" id="A0A8H7NXG2"/>